<keyword evidence="2" id="KW-1185">Reference proteome</keyword>
<dbReference type="SUPFAM" id="SSF53335">
    <property type="entry name" value="S-adenosyl-L-methionine-dependent methyltransferases"/>
    <property type="match status" value="1"/>
</dbReference>
<evidence type="ECO:0000313" key="2">
    <source>
        <dbReference type="Proteomes" id="UP001597601"/>
    </source>
</evidence>
<reference evidence="2" key="1">
    <citation type="journal article" date="2019" name="Int. J. Syst. Evol. Microbiol.">
        <title>The Global Catalogue of Microorganisms (GCM) 10K type strain sequencing project: providing services to taxonomists for standard genome sequencing and annotation.</title>
        <authorList>
            <consortium name="The Broad Institute Genomics Platform"/>
            <consortium name="The Broad Institute Genome Sequencing Center for Infectious Disease"/>
            <person name="Wu L."/>
            <person name="Ma J."/>
        </authorList>
    </citation>
    <scope>NUCLEOTIDE SEQUENCE [LARGE SCALE GENOMIC DNA]</scope>
    <source>
        <strain evidence="2">KCTC 52232</strain>
    </source>
</reference>
<gene>
    <name evidence="1" type="ORF">ACFSYC_01860</name>
</gene>
<organism evidence="1 2">
    <name type="scientific">Mucilaginibacter antarcticus</name>
    <dbReference type="NCBI Taxonomy" id="1855725"/>
    <lineage>
        <taxon>Bacteria</taxon>
        <taxon>Pseudomonadati</taxon>
        <taxon>Bacteroidota</taxon>
        <taxon>Sphingobacteriia</taxon>
        <taxon>Sphingobacteriales</taxon>
        <taxon>Sphingobacteriaceae</taxon>
        <taxon>Mucilaginibacter</taxon>
    </lineage>
</organism>
<comment type="caution">
    <text evidence="1">The sequence shown here is derived from an EMBL/GenBank/DDBJ whole genome shotgun (WGS) entry which is preliminary data.</text>
</comment>
<proteinExistence type="predicted"/>
<dbReference type="Gene3D" id="3.40.50.150">
    <property type="entry name" value="Vaccinia Virus protein VP39"/>
    <property type="match status" value="1"/>
</dbReference>
<protein>
    <recommendedName>
        <fullName evidence="3">Class I SAM-dependent methyltransferase</fullName>
    </recommendedName>
</protein>
<accession>A0ABW5XIM5</accession>
<name>A0ABW5XIM5_9SPHI</name>
<dbReference type="Proteomes" id="UP001597601">
    <property type="component" value="Unassembled WGS sequence"/>
</dbReference>
<sequence length="534" mass="62710">MYKEKAKNIARYKSLSKAVSLLTEKRNTATLTDRGYLKRVWNEIAKSENSSDRKLNSYLSKDTIKRWELFFDSIVTTRQPKHLKVAYLCGPDPLNDLNVLTELGVLQENIWAIESDKKMYETAVDVLLAADFPFLKIIKSDFKSFIEYTPIKFDIIYLDFCDTIYSKRDGPKNLEAITAIAKFQSLASPGILITNFALVSKEQDEKGYKLLSKLTAGYLYPKSFLEFKETGRFGDGVEAEGIYDEDFFNIVEGDLAPYYSQFITRVIMDIFCLNVQIDRFMNHLKQRNLFFDKLLYKSKPRYLLRKKIESLFAFQPNGGGGDIFVDHGSWALPWSFAYYLGLILITEDDEEMAEHGPKFVNQLISYSKNGKDFFEKIAAFYYLKDEDSHLEIFYSDSLKKIAKDWRAFEKHIFCDVFLFHQLKDLLIRQVSVPYHINIGKSKRWRYKAKETEMYMDMLVFDECRYLYDWMPTIDMLKSNLANIENELSFRYILDAIGKHKRWYFDEFFSGTVVIDQHTKGFKVKALRKRREIKS</sequence>
<evidence type="ECO:0008006" key="3">
    <source>
        <dbReference type="Google" id="ProtNLM"/>
    </source>
</evidence>
<evidence type="ECO:0000313" key="1">
    <source>
        <dbReference type="EMBL" id="MFD2863420.1"/>
    </source>
</evidence>
<dbReference type="InterPro" id="IPR029063">
    <property type="entry name" value="SAM-dependent_MTases_sf"/>
</dbReference>
<dbReference type="RefSeq" id="WP_377122930.1">
    <property type="nucleotide sequence ID" value="NZ_JBHUON010000002.1"/>
</dbReference>
<dbReference type="EMBL" id="JBHUON010000002">
    <property type="protein sequence ID" value="MFD2863420.1"/>
    <property type="molecule type" value="Genomic_DNA"/>
</dbReference>